<comment type="caution">
    <text evidence="1">The sequence shown here is derived from an EMBL/GenBank/DDBJ whole genome shotgun (WGS) entry which is preliminary data.</text>
</comment>
<dbReference type="EMBL" id="PDUG01000004">
    <property type="protein sequence ID" value="PIC36669.1"/>
    <property type="molecule type" value="Genomic_DNA"/>
</dbReference>
<evidence type="ECO:0000313" key="2">
    <source>
        <dbReference type="Proteomes" id="UP000230233"/>
    </source>
</evidence>
<name>A0A2G5UAV7_9PELO</name>
<evidence type="ECO:0000313" key="1">
    <source>
        <dbReference type="EMBL" id="PIC36669.1"/>
    </source>
</evidence>
<dbReference type="AlphaFoldDB" id="A0A2G5UAV7"/>
<accession>A0A2G5UAV7</accession>
<dbReference type="Proteomes" id="UP000230233">
    <property type="component" value="Chromosome IV"/>
</dbReference>
<organism evidence="1 2">
    <name type="scientific">Caenorhabditis nigoni</name>
    <dbReference type="NCBI Taxonomy" id="1611254"/>
    <lineage>
        <taxon>Eukaryota</taxon>
        <taxon>Metazoa</taxon>
        <taxon>Ecdysozoa</taxon>
        <taxon>Nematoda</taxon>
        <taxon>Chromadorea</taxon>
        <taxon>Rhabditida</taxon>
        <taxon>Rhabditina</taxon>
        <taxon>Rhabditomorpha</taxon>
        <taxon>Rhabditoidea</taxon>
        <taxon>Rhabditidae</taxon>
        <taxon>Peloderinae</taxon>
        <taxon>Caenorhabditis</taxon>
    </lineage>
</organism>
<gene>
    <name evidence="1" type="primary">Cnig_chr_IV.g15582</name>
    <name evidence="1" type="ORF">B9Z55_015582</name>
</gene>
<protein>
    <submittedName>
        <fullName evidence="1">Uncharacterized protein</fullName>
    </submittedName>
</protein>
<proteinExistence type="predicted"/>
<sequence>MTSKSTSFLFQTPMAEDVVLPDFLNGESSVSQAAQPSLPPAISQMIQAGIKEINQERFVPRFPKTSRRTQTNFDWMQSSNGVYRGSGIQVSNTEVREDLEEELGGSGKKRSIGIQTPCAIRSTEGKKKDIPCIDWEQLDEDYHMAQVEERQKAIATRKQDNRRRLQALRGEGRLGDPIFPDPEGVDSVQIEAEDFVAKLQIGKLDSSKLIENFIAHVISEEASDTNAFLNVIIDQDKLRNLPSGVQDVCKMSSIKMVRSLKLGNEKFPHQTIKVAALFIRSH</sequence>
<reference evidence="2" key="1">
    <citation type="submission" date="2017-10" db="EMBL/GenBank/DDBJ databases">
        <title>Rapid genome shrinkage in a self-fertile nematode reveals novel sperm competition proteins.</title>
        <authorList>
            <person name="Yin D."/>
            <person name="Schwarz E.M."/>
            <person name="Thomas C.G."/>
            <person name="Felde R.L."/>
            <person name="Korf I.F."/>
            <person name="Cutter A.D."/>
            <person name="Schartner C.M."/>
            <person name="Ralston E.J."/>
            <person name="Meyer B.J."/>
            <person name="Haag E.S."/>
        </authorList>
    </citation>
    <scope>NUCLEOTIDE SEQUENCE [LARGE SCALE GENOMIC DNA]</scope>
    <source>
        <strain evidence="2">JU1422</strain>
    </source>
</reference>
<keyword evidence="2" id="KW-1185">Reference proteome</keyword>